<reference evidence="1" key="1">
    <citation type="journal article" date="2013" name="J. Plant Res.">
        <title>Effect of fungi and light on seed germination of three Opuntia species from semiarid lands of central Mexico.</title>
        <authorList>
            <person name="Delgado-Sanchez P."/>
            <person name="Jimenez-Bremont J.F."/>
            <person name="Guerrero-Gonzalez Mde L."/>
            <person name="Flores J."/>
        </authorList>
    </citation>
    <scope>NUCLEOTIDE SEQUENCE</scope>
    <source>
        <tissue evidence="1">Cladode</tissue>
    </source>
</reference>
<dbReference type="AlphaFoldDB" id="A0A7C9FAE9"/>
<proteinExistence type="predicted"/>
<organism evidence="1">
    <name type="scientific">Opuntia streptacantha</name>
    <name type="common">Prickly pear cactus</name>
    <name type="synonym">Opuntia cardona</name>
    <dbReference type="NCBI Taxonomy" id="393608"/>
    <lineage>
        <taxon>Eukaryota</taxon>
        <taxon>Viridiplantae</taxon>
        <taxon>Streptophyta</taxon>
        <taxon>Embryophyta</taxon>
        <taxon>Tracheophyta</taxon>
        <taxon>Spermatophyta</taxon>
        <taxon>Magnoliopsida</taxon>
        <taxon>eudicotyledons</taxon>
        <taxon>Gunneridae</taxon>
        <taxon>Pentapetalae</taxon>
        <taxon>Caryophyllales</taxon>
        <taxon>Cactineae</taxon>
        <taxon>Cactaceae</taxon>
        <taxon>Opuntioideae</taxon>
        <taxon>Opuntia</taxon>
    </lineage>
</organism>
<accession>A0A7C9FAE9</accession>
<reference evidence="1" key="2">
    <citation type="submission" date="2020-07" db="EMBL/GenBank/DDBJ databases">
        <authorList>
            <person name="Vera ALvarez R."/>
            <person name="Arias-Moreno D.M."/>
            <person name="Jimenez-Jacinto V."/>
            <person name="Jimenez-Bremont J.F."/>
            <person name="Swaminathan K."/>
            <person name="Moose S.P."/>
            <person name="Guerrero-Gonzalez M.L."/>
            <person name="Marino-Ramirez L."/>
            <person name="Landsman D."/>
            <person name="Rodriguez-Kessler M."/>
            <person name="Delgado-Sanchez P."/>
        </authorList>
    </citation>
    <scope>NUCLEOTIDE SEQUENCE</scope>
    <source>
        <tissue evidence="1">Cladode</tissue>
    </source>
</reference>
<sequence length="136" mass="15090">MNHEPLLLLHGQRPSGRMNHEPLLLLHGQRLLCRLVGRKMHGGEGRVHHNGGLIAGVKRTDTLLLGHAPHAVAHSFVGAPIELQSLLHHVHGGQHRIAGHRRHHPCSGVRCRAVRTQRLLARLVHREVHRVGRAGP</sequence>
<evidence type="ECO:0000313" key="1">
    <source>
        <dbReference type="EMBL" id="MBA4673804.1"/>
    </source>
</evidence>
<dbReference type="EMBL" id="GISG01260808">
    <property type="protein sequence ID" value="MBA4673804.1"/>
    <property type="molecule type" value="Transcribed_RNA"/>
</dbReference>
<name>A0A7C9FAE9_OPUST</name>
<protein>
    <submittedName>
        <fullName evidence="1">Uncharacterized protein</fullName>
    </submittedName>
</protein>